<comment type="caution">
    <text evidence="1">The sequence shown here is derived from an EMBL/GenBank/DDBJ whole genome shotgun (WGS) entry which is preliminary data.</text>
</comment>
<accession>A0A066X3N6</accession>
<proteinExistence type="predicted"/>
<dbReference type="EMBL" id="JMSE01001209">
    <property type="protein sequence ID" value="KDN63577.1"/>
    <property type="molecule type" value="Genomic_DNA"/>
</dbReference>
<gene>
    <name evidence="1" type="ORF">CSUB01_05327</name>
</gene>
<sequence>MKDDDIICPNRLDASSFPEVAGKEFLTWDGLRSALQKARRNMLAENAEKPDLYKGPMRMEAVEVFRVVDERGDMIIDFLDQDLEVFYKAVIVTYMASRQSDYQMAASSEVVVLEALADKLRQSYISAEVNCLNSAHSVAIPLSVARKVDGVVFVVEPEAADARVEVSSTHR</sequence>
<evidence type="ECO:0000313" key="2">
    <source>
        <dbReference type="Proteomes" id="UP000027238"/>
    </source>
</evidence>
<dbReference type="OrthoDB" id="3561261at2759"/>
<name>A0A066X3N6_COLSU</name>
<dbReference type="Proteomes" id="UP000027238">
    <property type="component" value="Unassembled WGS sequence"/>
</dbReference>
<dbReference type="HOGENOM" id="CLU_1562802_0_0_1"/>
<keyword evidence="2" id="KW-1185">Reference proteome</keyword>
<reference evidence="2" key="1">
    <citation type="journal article" date="2014" name="Genome Announc.">
        <title>Draft genome sequence of Colletotrichum sublineola, a destructive pathogen of cultivated sorghum.</title>
        <authorList>
            <person name="Baroncelli R."/>
            <person name="Sanz-Martin J.M."/>
            <person name="Rech G.E."/>
            <person name="Sukno S.A."/>
            <person name="Thon M.R."/>
        </authorList>
    </citation>
    <scope>NUCLEOTIDE SEQUENCE [LARGE SCALE GENOMIC DNA]</scope>
    <source>
        <strain evidence="2">TX430BB</strain>
    </source>
</reference>
<evidence type="ECO:0000313" key="1">
    <source>
        <dbReference type="EMBL" id="KDN63577.1"/>
    </source>
</evidence>
<organism evidence="1 2">
    <name type="scientific">Colletotrichum sublineola</name>
    <name type="common">Sorghum anthracnose fungus</name>
    <dbReference type="NCBI Taxonomy" id="1173701"/>
    <lineage>
        <taxon>Eukaryota</taxon>
        <taxon>Fungi</taxon>
        <taxon>Dikarya</taxon>
        <taxon>Ascomycota</taxon>
        <taxon>Pezizomycotina</taxon>
        <taxon>Sordariomycetes</taxon>
        <taxon>Hypocreomycetidae</taxon>
        <taxon>Glomerellales</taxon>
        <taxon>Glomerellaceae</taxon>
        <taxon>Colletotrichum</taxon>
        <taxon>Colletotrichum graminicola species complex</taxon>
    </lineage>
</organism>
<dbReference type="AlphaFoldDB" id="A0A066X3N6"/>
<protein>
    <submittedName>
        <fullName evidence="1">Uncharacterized protein</fullName>
    </submittedName>
</protein>